<evidence type="ECO:0000256" key="6">
    <source>
        <dbReference type="ARBA" id="ARBA00023002"/>
    </source>
</evidence>
<keyword evidence="9" id="KW-1185">Reference proteome</keyword>
<dbReference type="PANTHER" id="PTHR11985:SF35">
    <property type="entry name" value="ANAEROBIC GLYCEROL-3-PHOSPHATE DEHYDROGENASE SUBUNIT A"/>
    <property type="match status" value="1"/>
</dbReference>
<keyword evidence="5" id="KW-0274">FAD</keyword>
<dbReference type="PANTHER" id="PTHR11985">
    <property type="entry name" value="GLYCEROL-3-PHOSPHATE DEHYDROGENASE"/>
    <property type="match status" value="1"/>
</dbReference>
<protein>
    <recommendedName>
        <fullName evidence="7">Glycerol-3-phosphate dehydrogenase</fullName>
        <ecNumber evidence="7">1.1.5.3</ecNumber>
    </recommendedName>
</protein>
<evidence type="ECO:0000256" key="3">
    <source>
        <dbReference type="ARBA" id="ARBA00022630"/>
    </source>
</evidence>
<dbReference type="GO" id="GO:0046168">
    <property type="term" value="P:glycerol-3-phosphate catabolic process"/>
    <property type="evidence" value="ECO:0007669"/>
    <property type="project" value="TreeGrafter"/>
</dbReference>
<dbReference type="eggNOG" id="COG0578">
    <property type="taxonomic scope" value="Bacteria"/>
</dbReference>
<comment type="cofactor">
    <cofactor evidence="1 7">
        <name>FAD</name>
        <dbReference type="ChEBI" id="CHEBI:57692"/>
    </cofactor>
</comment>
<evidence type="ECO:0000256" key="5">
    <source>
        <dbReference type="ARBA" id="ARBA00022827"/>
    </source>
</evidence>
<dbReference type="Pfam" id="PF01266">
    <property type="entry name" value="DAO"/>
    <property type="match status" value="1"/>
</dbReference>
<comment type="caution">
    <text evidence="8">The sequence shown here is derived from an EMBL/GenBank/DDBJ whole genome shotgun (WGS) entry which is preliminary data.</text>
</comment>
<comment type="similarity">
    <text evidence="2 7">Belongs to the FAD-dependent glycerol-3-phosphate dehydrogenase family.</text>
</comment>
<keyword evidence="3 7" id="KW-0285">Flavoprotein</keyword>
<name>F3L200_9GAMM</name>
<dbReference type="Gene3D" id="1.10.8.870">
    <property type="entry name" value="Alpha-glycerophosphate oxidase, cap domain"/>
    <property type="match status" value="1"/>
</dbReference>
<dbReference type="InterPro" id="IPR038299">
    <property type="entry name" value="DAO_C_sf"/>
</dbReference>
<dbReference type="GO" id="GO:0009331">
    <property type="term" value="C:glycerol-3-phosphate dehydrogenase (FAD) complex"/>
    <property type="evidence" value="ECO:0007669"/>
    <property type="project" value="UniProtKB-UniRule"/>
</dbReference>
<accession>F3L200</accession>
<dbReference type="GO" id="GO:0006071">
    <property type="term" value="P:glycerol metabolic process"/>
    <property type="evidence" value="ECO:0007669"/>
    <property type="project" value="UniProtKB-KW"/>
</dbReference>
<dbReference type="InterPro" id="IPR006076">
    <property type="entry name" value="FAD-dep_OxRdtase"/>
</dbReference>
<gene>
    <name evidence="8" type="ORF">IMCC3088_1490</name>
</gene>
<comment type="catalytic activity">
    <reaction evidence="7">
        <text>a quinone + sn-glycerol 3-phosphate = dihydroxyacetone phosphate + a quinol</text>
        <dbReference type="Rhea" id="RHEA:18977"/>
        <dbReference type="ChEBI" id="CHEBI:24646"/>
        <dbReference type="ChEBI" id="CHEBI:57597"/>
        <dbReference type="ChEBI" id="CHEBI:57642"/>
        <dbReference type="ChEBI" id="CHEBI:132124"/>
        <dbReference type="EC" id="1.1.5.3"/>
    </reaction>
</comment>
<reference evidence="8 9" key="1">
    <citation type="journal article" date="2011" name="J. Bacteriol.">
        <title>Genome sequence of strain IMCC3088, a proteorhodopsin-containing marine bacterium belonging to the OM60/NOR5 clade.</title>
        <authorList>
            <person name="Jang Y."/>
            <person name="Oh H.M."/>
            <person name="Kang I."/>
            <person name="Lee K."/>
            <person name="Yang S.J."/>
            <person name="Cho J.C."/>
        </authorList>
    </citation>
    <scope>NUCLEOTIDE SEQUENCE [LARGE SCALE GENOMIC DNA]</scope>
    <source>
        <strain evidence="8 9">IMCC3088</strain>
    </source>
</reference>
<dbReference type="AlphaFoldDB" id="F3L200"/>
<keyword evidence="4" id="KW-0319">Glycerol metabolism</keyword>
<dbReference type="GO" id="GO:0004368">
    <property type="term" value="F:glycerol-3-phosphate dehydrogenase (quinone) activity"/>
    <property type="evidence" value="ECO:0007669"/>
    <property type="project" value="UniProtKB-EC"/>
</dbReference>
<dbReference type="PRINTS" id="PR01001">
    <property type="entry name" value="FADG3PDH"/>
</dbReference>
<dbReference type="Gene3D" id="3.50.50.60">
    <property type="entry name" value="FAD/NAD(P)-binding domain"/>
    <property type="match status" value="1"/>
</dbReference>
<dbReference type="PROSITE" id="PS00977">
    <property type="entry name" value="FAD_G3PDH_1"/>
    <property type="match status" value="1"/>
</dbReference>
<dbReference type="STRING" id="2518989.IMCC3088_1490"/>
<organism evidence="8 9">
    <name type="scientific">Aequoribacter fuscus</name>
    <dbReference type="NCBI Taxonomy" id="2518989"/>
    <lineage>
        <taxon>Bacteria</taxon>
        <taxon>Pseudomonadati</taxon>
        <taxon>Pseudomonadota</taxon>
        <taxon>Gammaproteobacteria</taxon>
        <taxon>Cellvibrionales</taxon>
        <taxon>Halieaceae</taxon>
        <taxon>Aequoribacter</taxon>
    </lineage>
</organism>
<dbReference type="Gene3D" id="3.30.9.10">
    <property type="entry name" value="D-Amino Acid Oxidase, subunit A, domain 2"/>
    <property type="match status" value="1"/>
</dbReference>
<dbReference type="RefSeq" id="WP_009575787.1">
    <property type="nucleotide sequence ID" value="NZ_AEIG01000037.1"/>
</dbReference>
<dbReference type="InterPro" id="IPR031656">
    <property type="entry name" value="DAO_C"/>
</dbReference>
<evidence type="ECO:0000256" key="4">
    <source>
        <dbReference type="ARBA" id="ARBA00022798"/>
    </source>
</evidence>
<evidence type="ECO:0000313" key="9">
    <source>
        <dbReference type="Proteomes" id="UP000005615"/>
    </source>
</evidence>
<sequence length="523" mass="57748">MSRNSALNCADRTELKQTLEATCFDLAVIGGGITGAGIARDAALRGLKVALLEAQDFASGTSSRSSKMIHGGLRYLVQGDIPVVKESASERAILHSIAPHLATKSPYILTTRSRVESMFLRIALKVYEFLGKVGKEDKHQVWSVAKLKAQEPSLATEGAHNAIVYPEFLTDDARLTLATIRSAKAEGAVVGNYLAVTEVSRDGDFSLTAESRLPEDDTKATIKAKLVINAAGPWVDQLCQLENPAQAPRLALSRGIHVVVAAHRLKVNNTVVMSTRDKRKIFAVPAGDYTYLGTTDEFYPDSDYWPDVYAKDIDYLFNTTNRYFPNTHLSAEDVVSVWSGVRPLVGSTEGKANEISRKDEVWEGPMGMLSIAGGKLSAYRAMAERIVDRAIDILNIEAKPCTTATLPLPGGESILYADLTKLDEITLTRWRRMYGSEINEVYTMGTGLEAEVRYAVLVEGALRLEDYWARRSSRAWFDDRGGIDSLEPASRVMAELLNWSDDRRKHEVTHCLEIDKASRQHIH</sequence>
<evidence type="ECO:0000256" key="1">
    <source>
        <dbReference type="ARBA" id="ARBA00001974"/>
    </source>
</evidence>
<dbReference type="SUPFAM" id="SSF51905">
    <property type="entry name" value="FAD/NAD(P)-binding domain"/>
    <property type="match status" value="1"/>
</dbReference>
<dbReference type="Pfam" id="PF16901">
    <property type="entry name" value="DAO_C"/>
    <property type="match status" value="1"/>
</dbReference>
<proteinExistence type="inferred from homology"/>
<dbReference type="EMBL" id="AEIG01000037">
    <property type="protein sequence ID" value="EGG29678.1"/>
    <property type="molecule type" value="Genomic_DNA"/>
</dbReference>
<dbReference type="OrthoDB" id="9766796at2"/>
<evidence type="ECO:0000256" key="2">
    <source>
        <dbReference type="ARBA" id="ARBA00007330"/>
    </source>
</evidence>
<keyword evidence="6 7" id="KW-0560">Oxidoreductase</keyword>
<evidence type="ECO:0000313" key="8">
    <source>
        <dbReference type="EMBL" id="EGG29678.1"/>
    </source>
</evidence>
<evidence type="ECO:0000256" key="7">
    <source>
        <dbReference type="RuleBase" id="RU361217"/>
    </source>
</evidence>
<dbReference type="InterPro" id="IPR000447">
    <property type="entry name" value="G3P_DH_FAD-dep"/>
</dbReference>
<dbReference type="InterPro" id="IPR036188">
    <property type="entry name" value="FAD/NAD-bd_sf"/>
</dbReference>
<dbReference type="Proteomes" id="UP000005615">
    <property type="component" value="Unassembled WGS sequence"/>
</dbReference>
<dbReference type="EC" id="1.1.5.3" evidence="7"/>